<dbReference type="STRING" id="576137.A0A1L7X6U6"/>
<evidence type="ECO:0000259" key="3">
    <source>
        <dbReference type="Pfam" id="PF24476"/>
    </source>
</evidence>
<proteinExistence type="predicted"/>
<feature type="region of interest" description="Disordered" evidence="1">
    <location>
        <begin position="282"/>
        <end position="301"/>
    </location>
</feature>
<accession>A0A1L7X6U6</accession>
<dbReference type="OrthoDB" id="5331891at2759"/>
<keyword evidence="2" id="KW-0732">Signal</keyword>
<feature type="domain" description="DUF7580" evidence="3">
    <location>
        <begin position="401"/>
        <end position="612"/>
    </location>
</feature>
<reference evidence="4 5" key="1">
    <citation type="submission" date="2016-03" db="EMBL/GenBank/DDBJ databases">
        <authorList>
            <person name="Ploux O."/>
        </authorList>
    </citation>
    <scope>NUCLEOTIDE SEQUENCE [LARGE SCALE GENOMIC DNA]</scope>
    <source>
        <strain evidence="4 5">UAMH 11012</strain>
    </source>
</reference>
<sequence length="624" mass="69966">MSGAEAVGLVLGILPLLISTAEHYRDVLKPFKRYQNFAPELEIYQLQLNNQKTIFHSECRWLLTALTDSQMATDMLRESTHPSWGDKELDEKCAQQLGDSGTCCKETIALIQAKLKVMEKEAESFALGIQHSIPLGSMGNKDWRARVGKKLKFSFSGTHLDKSLQELRRFNEDFRTLAKQASRLTKYQERTLASADVPLWNEQAVEECSKIHKASEQLCGLFERACQLHTEHSIHFCLESPHISVEDTGSLVRFNMAFGHRASTATTMFEPTWITVDSFVESETKPRTEDDRTLPQKSYDGLVKPFKNPKHEMPAATSIARKKIKTKSVSFAAAVPCSAVSSKSAFLPSFLIDPTLPDFGVQQDFCKQLQQRYSPQTPENKYLGYLQKSGPCKHLVYFAPPISTCGLKQSVSLAQMILKVSKTFEADRFLQYERLRLAKQLASAVLRFHATPLLKESWRSRDIIFFGPGSSLASPHLNVHVGSSQTQPQKKPITNQTFAAGSSAEFRAGNSKRHGIIRNSCLFHLGLILIELAYQLPLENLRVPSDSMNGEGILTDFYAASRLSHVMGASMGVTYAKVVRKCLGCEFGEGTDLTTRSLQTAFYKEVVCELERLEREFARLQLAS</sequence>
<evidence type="ECO:0000256" key="2">
    <source>
        <dbReference type="SAM" id="SignalP"/>
    </source>
</evidence>
<feature type="signal peptide" evidence="2">
    <location>
        <begin position="1"/>
        <end position="23"/>
    </location>
</feature>
<dbReference type="EMBL" id="FJOG01000016">
    <property type="protein sequence ID" value="CZR60754.1"/>
    <property type="molecule type" value="Genomic_DNA"/>
</dbReference>
<gene>
    <name evidence="4" type="ORF">PAC_10650</name>
</gene>
<keyword evidence="5" id="KW-1185">Reference proteome</keyword>
<dbReference type="InterPro" id="IPR056002">
    <property type="entry name" value="DUF7580"/>
</dbReference>
<dbReference type="AlphaFoldDB" id="A0A1L7X6U6"/>
<dbReference type="Pfam" id="PF24476">
    <property type="entry name" value="DUF7580"/>
    <property type="match status" value="1"/>
</dbReference>
<feature type="chain" id="PRO_5009875234" description="DUF7580 domain-containing protein" evidence="2">
    <location>
        <begin position="24"/>
        <end position="624"/>
    </location>
</feature>
<protein>
    <recommendedName>
        <fullName evidence="3">DUF7580 domain-containing protein</fullName>
    </recommendedName>
</protein>
<organism evidence="4 5">
    <name type="scientific">Phialocephala subalpina</name>
    <dbReference type="NCBI Taxonomy" id="576137"/>
    <lineage>
        <taxon>Eukaryota</taxon>
        <taxon>Fungi</taxon>
        <taxon>Dikarya</taxon>
        <taxon>Ascomycota</taxon>
        <taxon>Pezizomycotina</taxon>
        <taxon>Leotiomycetes</taxon>
        <taxon>Helotiales</taxon>
        <taxon>Mollisiaceae</taxon>
        <taxon>Phialocephala</taxon>
        <taxon>Phialocephala fortinii species complex</taxon>
    </lineage>
</organism>
<dbReference type="PANTHER" id="PTHR35186:SF4">
    <property type="entry name" value="PRION-INHIBITION AND PROPAGATION HELO DOMAIN-CONTAINING PROTEIN"/>
    <property type="match status" value="1"/>
</dbReference>
<dbReference type="PANTHER" id="PTHR35186">
    <property type="entry name" value="ANK_REP_REGION DOMAIN-CONTAINING PROTEIN"/>
    <property type="match status" value="1"/>
</dbReference>
<feature type="compositionally biased region" description="Basic and acidic residues" evidence="1">
    <location>
        <begin position="282"/>
        <end position="294"/>
    </location>
</feature>
<name>A0A1L7X6U6_9HELO</name>
<evidence type="ECO:0000313" key="5">
    <source>
        <dbReference type="Proteomes" id="UP000184330"/>
    </source>
</evidence>
<evidence type="ECO:0000256" key="1">
    <source>
        <dbReference type="SAM" id="MobiDB-lite"/>
    </source>
</evidence>
<evidence type="ECO:0000313" key="4">
    <source>
        <dbReference type="EMBL" id="CZR60754.1"/>
    </source>
</evidence>
<dbReference type="Proteomes" id="UP000184330">
    <property type="component" value="Unassembled WGS sequence"/>
</dbReference>